<comment type="function">
    <text evidence="1">Receptor for inositol 1,4,5-trisphosphate, a second messenger that mediates the release of intracellular calcium.</text>
</comment>
<keyword evidence="1" id="KW-0407">Ion channel</keyword>
<dbReference type="Pfam" id="PF01365">
    <property type="entry name" value="RYDR_ITPR"/>
    <property type="match status" value="1"/>
</dbReference>
<keyword evidence="1" id="KW-0472">Membrane</keyword>
<keyword evidence="1" id="KW-0106">Calcium</keyword>
<dbReference type="GO" id="GO:0030667">
    <property type="term" value="C:secretory granule membrane"/>
    <property type="evidence" value="ECO:0007669"/>
    <property type="project" value="TreeGrafter"/>
</dbReference>
<comment type="subunit">
    <text evidence="1">Homotetramer.</text>
</comment>
<accession>A0A1B6GJ79</accession>
<feature type="domain" description="RIH" evidence="2">
    <location>
        <begin position="2"/>
        <end position="126"/>
    </location>
</feature>
<protein>
    <recommendedName>
        <fullName evidence="1">Inositol 1,4,5-trisphosphate receptor</fullName>
    </recommendedName>
</protein>
<keyword evidence="1" id="KW-0256">Endoplasmic reticulum</keyword>
<comment type="subcellular location">
    <subcellularLocation>
        <location evidence="1">Endoplasmic reticulum membrane</location>
        <topology evidence="1">Multi-pass membrane protein</topology>
    </subcellularLocation>
</comment>
<dbReference type="GO" id="GO:0070679">
    <property type="term" value="F:inositol 1,4,5 trisphosphate binding"/>
    <property type="evidence" value="ECO:0007669"/>
    <property type="project" value="UniProtKB-UniRule"/>
</dbReference>
<dbReference type="GO" id="GO:0016529">
    <property type="term" value="C:sarcoplasmic reticulum"/>
    <property type="evidence" value="ECO:0007669"/>
    <property type="project" value="TreeGrafter"/>
</dbReference>
<keyword evidence="1" id="KW-0675">Receptor</keyword>
<organism evidence="3">
    <name type="scientific">Cuerna arida</name>
    <dbReference type="NCBI Taxonomy" id="1464854"/>
    <lineage>
        <taxon>Eukaryota</taxon>
        <taxon>Metazoa</taxon>
        <taxon>Ecdysozoa</taxon>
        <taxon>Arthropoda</taxon>
        <taxon>Hexapoda</taxon>
        <taxon>Insecta</taxon>
        <taxon>Pterygota</taxon>
        <taxon>Neoptera</taxon>
        <taxon>Paraneoptera</taxon>
        <taxon>Hemiptera</taxon>
        <taxon>Auchenorrhyncha</taxon>
        <taxon>Membracoidea</taxon>
        <taxon>Cicadellidae</taxon>
        <taxon>Cicadellinae</taxon>
        <taxon>Proconiini</taxon>
        <taxon>Cuerna</taxon>
    </lineage>
</organism>
<feature type="non-terminal residue" evidence="3">
    <location>
        <position position="248"/>
    </location>
</feature>
<dbReference type="GO" id="GO:0005220">
    <property type="term" value="F:inositol 1,4,5-trisphosphate-gated calcium channel activity"/>
    <property type="evidence" value="ECO:0007669"/>
    <property type="project" value="UniProtKB-UniRule"/>
</dbReference>
<dbReference type="PRINTS" id="PR00779">
    <property type="entry name" value="INSP3RECEPTR"/>
</dbReference>
<evidence type="ECO:0000313" key="3">
    <source>
        <dbReference type="EMBL" id="JAS62502.1"/>
    </source>
</evidence>
<dbReference type="InterPro" id="IPR035910">
    <property type="entry name" value="RyR/IP3R_RIH_dom_sf"/>
</dbReference>
<keyword evidence="1" id="KW-0109">Calcium transport</keyword>
<keyword evidence="1" id="KW-0406">Ion transport</keyword>
<comment type="similarity">
    <text evidence="1">Belongs to the InsP3 receptor family.</text>
</comment>
<dbReference type="GO" id="GO:0051209">
    <property type="term" value="P:release of sequestered calcium ion into cytosol"/>
    <property type="evidence" value="ECO:0007669"/>
    <property type="project" value="UniProtKB-UniRule"/>
</dbReference>
<name>A0A1B6GJ79_9HEMI</name>
<proteinExistence type="inferred from homology"/>
<dbReference type="GO" id="GO:0005509">
    <property type="term" value="F:calcium ion binding"/>
    <property type="evidence" value="ECO:0007669"/>
    <property type="project" value="TreeGrafter"/>
</dbReference>
<dbReference type="GO" id="GO:0005886">
    <property type="term" value="C:plasma membrane"/>
    <property type="evidence" value="ECO:0007669"/>
    <property type="project" value="TreeGrafter"/>
</dbReference>
<keyword evidence="1" id="KW-0107">Calcium channel</keyword>
<keyword evidence="1" id="KW-0813">Transport</keyword>
<evidence type="ECO:0000256" key="1">
    <source>
        <dbReference type="RuleBase" id="RU368044"/>
    </source>
</evidence>
<dbReference type="InterPro" id="IPR000493">
    <property type="entry name" value="InsP3_rcpt"/>
</dbReference>
<comment type="domain">
    <text evidence="1">The receptor contains a calcium channel in its C-terminal extremity. Its large N-terminal cytoplasmic region has the ligand-binding site in the N-terminus and modulatory sites in the middle portion immediately upstream of the channel region.</text>
</comment>
<dbReference type="GO" id="GO:0035091">
    <property type="term" value="F:phosphatidylinositol binding"/>
    <property type="evidence" value="ECO:0007669"/>
    <property type="project" value="TreeGrafter"/>
</dbReference>
<dbReference type="AlphaFoldDB" id="A0A1B6GJ79"/>
<keyword evidence="1" id="KW-1071">Ligand-gated ion channel</keyword>
<gene>
    <name evidence="3" type="ORF">g.17859</name>
</gene>
<feature type="non-terminal residue" evidence="3">
    <location>
        <position position="1"/>
    </location>
</feature>
<dbReference type="PANTHER" id="PTHR13715:SF102">
    <property type="entry name" value="INOSITOL 1,4,5-TRISPHOSPHATE RECEPTOR"/>
    <property type="match status" value="1"/>
</dbReference>
<dbReference type="Gene3D" id="1.25.10.30">
    <property type="entry name" value="IP3 receptor type 1 binding core, RIH domain"/>
    <property type="match status" value="2"/>
</dbReference>
<dbReference type="InterPro" id="IPR000699">
    <property type="entry name" value="RIH_dom"/>
</dbReference>
<sequence>LENEQNKSEALELSVTNPNRDRQKLLREQYILKQLFKILQAPFLESTEGEGPFLRIEELSDPRHAPYKYMFRLCYRILRLSQQDYRKNQEYIAKHFGFMQKQIGYDILAEDTITALLHNNRKLLENEQNKSEALELSVTNPNRDRQKLLREQYILKQLFKILQAPFLESTEGEGPFLRIEELSDPRHAPYKYMFRLCYRILRLSQQDYRKNQEYIAKHFGFMQKQIGYDILAEDTITALLHNNRKLLE</sequence>
<dbReference type="EMBL" id="GECZ01007267">
    <property type="protein sequence ID" value="JAS62502.1"/>
    <property type="molecule type" value="Transcribed_RNA"/>
</dbReference>
<dbReference type="SUPFAM" id="SSF100909">
    <property type="entry name" value="IP3 receptor type 1 binding core, domain 2"/>
    <property type="match status" value="2"/>
</dbReference>
<dbReference type="PANTHER" id="PTHR13715">
    <property type="entry name" value="RYANODINE RECEPTOR AND IP3 RECEPTOR"/>
    <property type="match status" value="1"/>
</dbReference>
<evidence type="ECO:0000259" key="2">
    <source>
        <dbReference type="Pfam" id="PF01365"/>
    </source>
</evidence>
<dbReference type="InterPro" id="IPR015925">
    <property type="entry name" value="Ryanodine_IP3_receptor"/>
</dbReference>
<dbReference type="GO" id="GO:0005789">
    <property type="term" value="C:endoplasmic reticulum membrane"/>
    <property type="evidence" value="ECO:0007669"/>
    <property type="project" value="UniProtKB-SubCell"/>
</dbReference>
<reference evidence="3" key="1">
    <citation type="submission" date="2015-11" db="EMBL/GenBank/DDBJ databases">
        <title>De novo transcriptome assembly of four potential Pierce s Disease insect vectors from Arizona vineyards.</title>
        <authorList>
            <person name="Tassone E.E."/>
        </authorList>
    </citation>
    <scope>NUCLEOTIDE SEQUENCE</scope>
</reference>